<dbReference type="Proteomes" id="UP000596381">
    <property type="component" value="Segment"/>
</dbReference>
<evidence type="ECO:0000313" key="1">
    <source>
        <dbReference type="EMBL" id="QQV92348.1"/>
    </source>
</evidence>
<sequence length="60" mass="6342">MAQPVPGTRFSGTKDESLDFDSFTLSDAEVEAATAKNEAFIEAQPEIEASDDCEGGACKI</sequence>
<proteinExistence type="predicted"/>
<reference evidence="1 2" key="1">
    <citation type="submission" date="2020-12" db="EMBL/GenBank/DDBJ databases">
        <title>Genomic characterization of four novel bacteriophages infecting Klebsiella pneumoniae.</title>
        <authorList>
            <person name="Estrada Bonilla B."/>
            <person name="Costa A.R."/>
            <person name="van Rossum T."/>
            <person name="Hagedoorn S."/>
            <person name="Wallinga H."/>
            <person name="Xiao M."/>
            <person name="Song W."/>
            <person name="Haas P.-J."/>
            <person name="Nobrega F.L."/>
            <person name="Brouns S.J.J."/>
        </authorList>
    </citation>
    <scope>NUCLEOTIDE SEQUENCE [LARGE SCALE GENOMIC DNA]</scope>
</reference>
<name>A0A7U0GBY9_9CAUD</name>
<dbReference type="EMBL" id="MW394391">
    <property type="protein sequence ID" value="QQV92348.1"/>
    <property type="molecule type" value="Genomic_DNA"/>
</dbReference>
<protein>
    <submittedName>
        <fullName evidence="1">Uncharacterized protein</fullName>
    </submittedName>
</protein>
<evidence type="ECO:0000313" key="2">
    <source>
        <dbReference type="Proteomes" id="UP000596381"/>
    </source>
</evidence>
<keyword evidence="2" id="KW-1185">Reference proteome</keyword>
<accession>A0A7U0GBY9</accession>
<organism evidence="1 2">
    <name type="scientific">Klebsiella phage vB_KpM_FBKp24</name>
    <dbReference type="NCBI Taxonomy" id="2801834"/>
    <lineage>
        <taxon>Viruses</taxon>
        <taxon>Duplodnaviria</taxon>
        <taxon>Heunggongvirae</taxon>
        <taxon>Uroviricota</taxon>
        <taxon>Caudoviricetes</taxon>
        <taxon>Chimalliviridae</taxon>
        <taxon>Maaswegvirus</taxon>
        <taxon>Maaswegvirus Kp24</taxon>
    </lineage>
</organism>
<gene>
    <name evidence="1" type="ORF">vBKpMFBKp24_129</name>
</gene>